<evidence type="ECO:0000256" key="1">
    <source>
        <dbReference type="SAM" id="MobiDB-lite"/>
    </source>
</evidence>
<evidence type="ECO:0000313" key="4">
    <source>
        <dbReference type="Proteomes" id="UP000651452"/>
    </source>
</evidence>
<feature type="signal peptide" evidence="2">
    <location>
        <begin position="1"/>
        <end position="25"/>
    </location>
</feature>
<dbReference type="OrthoDB" id="5337308at2759"/>
<feature type="chain" id="PRO_5034089334" evidence="2">
    <location>
        <begin position="26"/>
        <end position="361"/>
    </location>
</feature>
<accession>A0A8H7MLU5</accession>
<comment type="caution">
    <text evidence="3">The sequence shown here is derived from an EMBL/GenBank/DDBJ whole genome shotgun (WGS) entry which is preliminary data.</text>
</comment>
<sequence length="361" mass="39928">MCANMGVLLTTIALLARLVPSTVLPFPPLANNLSPETFRTSHLSRQNTPPPIEEPPWEDPYEKMWNDALCRGDRLLHAMTLGELDAAWALGWPYLPSPWDGDLKTELKTWGWLDTDNNHNNADYFCNFEESMGSMFKALGIDGKSAELGGPNHCFYLEHKNGPTVKKNVDGTLPEEADQTYEAEGNEYRVTGAYSRIGINRADGIVYFLHRRSPERGAEILWNVPSPDLSALPKLRSSSDLAFGMWNRVPSLNGQKIVKFMSVNIVNEDAEEIIKHALQMVDVDEVQPWPGTDFDMTGDAGKALLGSPNGLGAAYFLLQHHKQLGSIQSINKVKLVICEDEGGDPCLIFYVGPVLTAASQS</sequence>
<keyword evidence="4" id="KW-1185">Reference proteome</keyword>
<name>A0A8H7MLU5_9PLEO</name>
<gene>
    <name evidence="3" type="ORF">EKO04_002094</name>
</gene>
<proteinExistence type="predicted"/>
<dbReference type="EMBL" id="RZGK01000004">
    <property type="protein sequence ID" value="KAF9699865.1"/>
    <property type="molecule type" value="Genomic_DNA"/>
</dbReference>
<keyword evidence="2" id="KW-0732">Signal</keyword>
<protein>
    <submittedName>
        <fullName evidence="3">Uncharacterized protein</fullName>
    </submittedName>
</protein>
<organism evidence="3 4">
    <name type="scientific">Ascochyta lentis</name>
    <dbReference type="NCBI Taxonomy" id="205686"/>
    <lineage>
        <taxon>Eukaryota</taxon>
        <taxon>Fungi</taxon>
        <taxon>Dikarya</taxon>
        <taxon>Ascomycota</taxon>
        <taxon>Pezizomycotina</taxon>
        <taxon>Dothideomycetes</taxon>
        <taxon>Pleosporomycetidae</taxon>
        <taxon>Pleosporales</taxon>
        <taxon>Pleosporineae</taxon>
        <taxon>Didymellaceae</taxon>
        <taxon>Ascochyta</taxon>
    </lineage>
</organism>
<evidence type="ECO:0000256" key="2">
    <source>
        <dbReference type="SAM" id="SignalP"/>
    </source>
</evidence>
<evidence type="ECO:0000313" key="3">
    <source>
        <dbReference type="EMBL" id="KAF9699865.1"/>
    </source>
</evidence>
<dbReference type="AlphaFoldDB" id="A0A8H7MLU5"/>
<dbReference type="Proteomes" id="UP000651452">
    <property type="component" value="Unassembled WGS sequence"/>
</dbReference>
<feature type="region of interest" description="Disordered" evidence="1">
    <location>
        <begin position="39"/>
        <end position="58"/>
    </location>
</feature>
<reference evidence="3" key="1">
    <citation type="submission" date="2018-12" db="EMBL/GenBank/DDBJ databases">
        <authorList>
            <person name="Syme R.A."/>
            <person name="Farfan-Caceres L."/>
            <person name="Lichtenzveig J."/>
        </authorList>
    </citation>
    <scope>NUCLEOTIDE SEQUENCE</scope>
    <source>
        <strain evidence="3">Al4</strain>
    </source>
</reference>
<reference evidence="3" key="2">
    <citation type="submission" date="2020-09" db="EMBL/GenBank/DDBJ databases">
        <title>Reference genome assembly for Australian Ascochyta lentis isolate Al4.</title>
        <authorList>
            <person name="Lee R.C."/>
            <person name="Farfan-Caceres L.M."/>
            <person name="Debler J.W."/>
            <person name="Williams A.H."/>
            <person name="Henares B.M."/>
        </authorList>
    </citation>
    <scope>NUCLEOTIDE SEQUENCE</scope>
    <source>
        <strain evidence="3">Al4</strain>
    </source>
</reference>